<dbReference type="OrthoDB" id="3641178at2759"/>
<evidence type="ECO:0000313" key="2">
    <source>
        <dbReference type="EMBL" id="KAF2400417.1"/>
    </source>
</evidence>
<name>A0A6G1HX52_9PEZI</name>
<dbReference type="Proteomes" id="UP000799640">
    <property type="component" value="Unassembled WGS sequence"/>
</dbReference>
<proteinExistence type="predicted"/>
<keyword evidence="3" id="KW-1185">Reference proteome</keyword>
<evidence type="ECO:0000313" key="3">
    <source>
        <dbReference type="Proteomes" id="UP000799640"/>
    </source>
</evidence>
<evidence type="ECO:0000256" key="1">
    <source>
        <dbReference type="SAM" id="MobiDB-lite"/>
    </source>
</evidence>
<reference evidence="2" key="1">
    <citation type="journal article" date="2020" name="Stud. Mycol.">
        <title>101 Dothideomycetes genomes: a test case for predicting lifestyles and emergence of pathogens.</title>
        <authorList>
            <person name="Haridas S."/>
            <person name="Albert R."/>
            <person name="Binder M."/>
            <person name="Bloem J."/>
            <person name="Labutti K."/>
            <person name="Salamov A."/>
            <person name="Andreopoulos B."/>
            <person name="Baker S."/>
            <person name="Barry K."/>
            <person name="Bills G."/>
            <person name="Bluhm B."/>
            <person name="Cannon C."/>
            <person name="Castanera R."/>
            <person name="Culley D."/>
            <person name="Daum C."/>
            <person name="Ezra D."/>
            <person name="Gonzalez J."/>
            <person name="Henrissat B."/>
            <person name="Kuo A."/>
            <person name="Liang C."/>
            <person name="Lipzen A."/>
            <person name="Lutzoni F."/>
            <person name="Magnuson J."/>
            <person name="Mondo S."/>
            <person name="Nolan M."/>
            <person name="Ohm R."/>
            <person name="Pangilinan J."/>
            <person name="Park H.-J."/>
            <person name="Ramirez L."/>
            <person name="Alfaro M."/>
            <person name="Sun H."/>
            <person name="Tritt A."/>
            <person name="Yoshinaga Y."/>
            <person name="Zwiers L.-H."/>
            <person name="Turgeon B."/>
            <person name="Goodwin S."/>
            <person name="Spatafora J."/>
            <person name="Crous P."/>
            <person name="Grigoriev I."/>
        </authorList>
    </citation>
    <scope>NUCLEOTIDE SEQUENCE</scope>
    <source>
        <strain evidence="2">CBS 262.69</strain>
    </source>
</reference>
<feature type="compositionally biased region" description="Basic and acidic residues" evidence="1">
    <location>
        <begin position="130"/>
        <end position="151"/>
    </location>
</feature>
<dbReference type="EMBL" id="ML996695">
    <property type="protein sequence ID" value="KAF2400417.1"/>
    <property type="molecule type" value="Genomic_DNA"/>
</dbReference>
<dbReference type="AlphaFoldDB" id="A0A6G1HX52"/>
<gene>
    <name evidence="2" type="ORF">EJ06DRAFT_429545</name>
</gene>
<sequence>MSQPSSPAAPRTHSARSLAPIDSSFTPLAREIKSLYLTRFYKKCTARAQTLLSERNTLLHPTQRAYLLFYAGLSLDTHARTLPRSSPSISAFLDRAEDFYAQAERALPAPLRGAAAFSLYWIDEDAEQEQPEHHSEPATHSEPANHSETAGRSRASTPSKASAAADDEPDPPSTPARKLRAIPNSHARQLTSESVHAPSPEPVVADAFSPRAPDTPPATPTPKATKRRSRYPAGGAGMDLSALAPAQRYNAHLNAFAGMLAGHVAGVRGMRREVEGGEGRGMSFEERLERIRRGREEGWRLERFDPRQSRAVCLRALAEL</sequence>
<organism evidence="2 3">
    <name type="scientific">Trichodelitschia bisporula</name>
    <dbReference type="NCBI Taxonomy" id="703511"/>
    <lineage>
        <taxon>Eukaryota</taxon>
        <taxon>Fungi</taxon>
        <taxon>Dikarya</taxon>
        <taxon>Ascomycota</taxon>
        <taxon>Pezizomycotina</taxon>
        <taxon>Dothideomycetes</taxon>
        <taxon>Dothideomycetes incertae sedis</taxon>
        <taxon>Phaeotrichales</taxon>
        <taxon>Phaeotrichaceae</taxon>
        <taxon>Trichodelitschia</taxon>
    </lineage>
</organism>
<accession>A0A6G1HX52</accession>
<protein>
    <submittedName>
        <fullName evidence="2">Uncharacterized protein</fullName>
    </submittedName>
</protein>
<feature type="region of interest" description="Disordered" evidence="1">
    <location>
        <begin position="127"/>
        <end position="233"/>
    </location>
</feature>